<dbReference type="GO" id="GO:1990726">
    <property type="term" value="C:Lsm1-7-Pat1 complex"/>
    <property type="evidence" value="ECO:0007669"/>
    <property type="project" value="TreeGrafter"/>
</dbReference>
<dbReference type="GO" id="GO:0005688">
    <property type="term" value="C:U6 snRNP"/>
    <property type="evidence" value="ECO:0007669"/>
    <property type="project" value="TreeGrafter"/>
</dbReference>
<accession>A0A6A6MNR2</accession>
<evidence type="ECO:0000256" key="2">
    <source>
        <dbReference type="ARBA" id="ARBA00006850"/>
    </source>
</evidence>
<reference evidence="10 11" key="1">
    <citation type="journal article" date="2020" name="Mol. Plant">
        <title>The Chromosome-Based Rubber Tree Genome Provides New Insights into Spurge Genome Evolution and Rubber Biosynthesis.</title>
        <authorList>
            <person name="Liu J."/>
            <person name="Shi C."/>
            <person name="Shi C.C."/>
            <person name="Li W."/>
            <person name="Zhang Q.J."/>
            <person name="Zhang Y."/>
            <person name="Li K."/>
            <person name="Lu H.F."/>
            <person name="Shi C."/>
            <person name="Zhu S.T."/>
            <person name="Xiao Z.Y."/>
            <person name="Nan H."/>
            <person name="Yue Y."/>
            <person name="Zhu X.G."/>
            <person name="Wu Y."/>
            <person name="Hong X.N."/>
            <person name="Fan G.Y."/>
            <person name="Tong Y."/>
            <person name="Zhang D."/>
            <person name="Mao C.L."/>
            <person name="Liu Y.L."/>
            <person name="Hao S.J."/>
            <person name="Liu W.Q."/>
            <person name="Lv M.Q."/>
            <person name="Zhang H.B."/>
            <person name="Liu Y."/>
            <person name="Hu-Tang G.R."/>
            <person name="Wang J.P."/>
            <person name="Wang J.H."/>
            <person name="Sun Y.H."/>
            <person name="Ni S.B."/>
            <person name="Chen W.B."/>
            <person name="Zhang X.C."/>
            <person name="Jiao Y.N."/>
            <person name="Eichler E.E."/>
            <person name="Li G.H."/>
            <person name="Liu X."/>
            <person name="Gao L.Z."/>
        </authorList>
    </citation>
    <scope>NUCLEOTIDE SEQUENCE [LARGE SCALE GENOMIC DNA]</scope>
    <source>
        <strain evidence="11">cv. GT1</strain>
        <tissue evidence="10">Leaf</tissue>
    </source>
</reference>
<dbReference type="AlphaFoldDB" id="A0A6A6MNR2"/>
<dbReference type="CDD" id="cd01725">
    <property type="entry name" value="LSm2"/>
    <property type="match status" value="1"/>
</dbReference>
<dbReference type="PANTHER" id="PTHR13829">
    <property type="entry name" value="SNRNP CORE PROTEIN FAMILY MEMBER"/>
    <property type="match status" value="1"/>
</dbReference>
<dbReference type="GO" id="GO:0000398">
    <property type="term" value="P:mRNA splicing, via spliceosome"/>
    <property type="evidence" value="ECO:0007669"/>
    <property type="project" value="TreeGrafter"/>
</dbReference>
<organism evidence="10 11">
    <name type="scientific">Hevea brasiliensis</name>
    <name type="common">Para rubber tree</name>
    <name type="synonym">Siphonia brasiliensis</name>
    <dbReference type="NCBI Taxonomy" id="3981"/>
    <lineage>
        <taxon>Eukaryota</taxon>
        <taxon>Viridiplantae</taxon>
        <taxon>Streptophyta</taxon>
        <taxon>Embryophyta</taxon>
        <taxon>Tracheophyta</taxon>
        <taxon>Spermatophyta</taxon>
        <taxon>Magnoliopsida</taxon>
        <taxon>eudicotyledons</taxon>
        <taxon>Gunneridae</taxon>
        <taxon>Pentapetalae</taxon>
        <taxon>rosids</taxon>
        <taxon>fabids</taxon>
        <taxon>Malpighiales</taxon>
        <taxon>Euphorbiaceae</taxon>
        <taxon>Crotonoideae</taxon>
        <taxon>Micrandreae</taxon>
        <taxon>Hevea</taxon>
    </lineage>
</organism>
<dbReference type="Pfam" id="PF01423">
    <property type="entry name" value="LSM"/>
    <property type="match status" value="1"/>
</dbReference>
<sequence>MKEVRCHLNAAPCHCFQINVDVFQVPKHPLDVVKLLESCPSVLTELLEYVARVGEHTVIVCRHGNEAILDGSDLNGRRLFFSYFKDLVGREVTVELKNDLAIRGTLHSVDQYLNIKLENTRVVDQDKYPHMVRVFLGFDVLVIVVMSFCQECFIRGSVVRYVQLPPEGVDIDCSMMQQEEKLGVAEFHLNCSRICMNI</sequence>
<feature type="domain" description="Sm" evidence="9">
    <location>
        <begin position="79"/>
        <end position="168"/>
    </location>
</feature>
<keyword evidence="7" id="KW-0539">Nucleus</keyword>
<dbReference type="GO" id="GO:0071013">
    <property type="term" value="C:catalytic step 2 spliceosome"/>
    <property type="evidence" value="ECO:0007669"/>
    <property type="project" value="TreeGrafter"/>
</dbReference>
<dbReference type="PROSITE" id="PS52002">
    <property type="entry name" value="SM"/>
    <property type="match status" value="1"/>
</dbReference>
<dbReference type="Gene3D" id="2.30.30.100">
    <property type="match status" value="1"/>
</dbReference>
<dbReference type="SUPFAM" id="SSF50182">
    <property type="entry name" value="Sm-like ribonucleoproteins"/>
    <property type="match status" value="1"/>
</dbReference>
<gene>
    <name evidence="10" type="ORF">GH714_037138</name>
</gene>
<dbReference type="EMBL" id="JAAGAX010000005">
    <property type="protein sequence ID" value="KAF2314904.1"/>
    <property type="molecule type" value="Genomic_DNA"/>
</dbReference>
<dbReference type="GO" id="GO:0000932">
    <property type="term" value="C:P-body"/>
    <property type="evidence" value="ECO:0007669"/>
    <property type="project" value="TreeGrafter"/>
</dbReference>
<evidence type="ECO:0000256" key="5">
    <source>
        <dbReference type="ARBA" id="ARBA00022884"/>
    </source>
</evidence>
<evidence type="ECO:0000313" key="11">
    <source>
        <dbReference type="Proteomes" id="UP000467840"/>
    </source>
</evidence>
<keyword evidence="6" id="KW-0508">mRNA splicing</keyword>
<dbReference type="GO" id="GO:0003723">
    <property type="term" value="F:RNA binding"/>
    <property type="evidence" value="ECO:0007669"/>
    <property type="project" value="UniProtKB-KW"/>
</dbReference>
<keyword evidence="11" id="KW-1185">Reference proteome</keyword>
<dbReference type="PANTHER" id="PTHR13829:SF2">
    <property type="entry name" value="U6 SNRNA-ASSOCIATED SM-LIKE PROTEIN LSM2"/>
    <property type="match status" value="1"/>
</dbReference>
<keyword evidence="5" id="KW-0694">RNA-binding</keyword>
<proteinExistence type="inferred from homology"/>
<dbReference type="GO" id="GO:0071011">
    <property type="term" value="C:precatalytic spliceosome"/>
    <property type="evidence" value="ECO:0007669"/>
    <property type="project" value="TreeGrafter"/>
</dbReference>
<evidence type="ECO:0000256" key="8">
    <source>
        <dbReference type="ARBA" id="ARBA00023274"/>
    </source>
</evidence>
<evidence type="ECO:0000256" key="4">
    <source>
        <dbReference type="ARBA" id="ARBA00022728"/>
    </source>
</evidence>
<comment type="caution">
    <text evidence="10">The sequence shown here is derived from an EMBL/GenBank/DDBJ whole genome shotgun (WGS) entry which is preliminary data.</text>
</comment>
<dbReference type="Proteomes" id="UP000467840">
    <property type="component" value="Chromosome 15"/>
</dbReference>
<keyword evidence="8" id="KW-0687">Ribonucleoprotein</keyword>
<keyword evidence="3" id="KW-0507">mRNA processing</keyword>
<dbReference type="GO" id="GO:0046540">
    <property type="term" value="C:U4/U6 x U5 tri-snRNP complex"/>
    <property type="evidence" value="ECO:0007669"/>
    <property type="project" value="TreeGrafter"/>
</dbReference>
<comment type="subcellular location">
    <subcellularLocation>
        <location evidence="1">Nucleus</location>
    </subcellularLocation>
</comment>
<evidence type="ECO:0000313" key="10">
    <source>
        <dbReference type="EMBL" id="KAF2314904.1"/>
    </source>
</evidence>
<dbReference type="FunFam" id="2.30.30.100:FF:000053">
    <property type="entry name" value="U6 snRNA-associated Sm-like protein LSm2"/>
    <property type="match status" value="1"/>
</dbReference>
<keyword evidence="4" id="KW-0747">Spliceosome</keyword>
<dbReference type="InterPro" id="IPR016654">
    <property type="entry name" value="U6_snRNA_Lsm2"/>
</dbReference>
<evidence type="ECO:0000256" key="3">
    <source>
        <dbReference type="ARBA" id="ARBA00022664"/>
    </source>
</evidence>
<evidence type="ECO:0000256" key="7">
    <source>
        <dbReference type="ARBA" id="ARBA00023242"/>
    </source>
</evidence>
<dbReference type="InterPro" id="IPR001163">
    <property type="entry name" value="Sm_dom_euk/arc"/>
</dbReference>
<evidence type="ECO:0000256" key="1">
    <source>
        <dbReference type="ARBA" id="ARBA00004123"/>
    </source>
</evidence>
<dbReference type="InterPro" id="IPR047575">
    <property type="entry name" value="Sm"/>
</dbReference>
<dbReference type="SMART" id="SM00651">
    <property type="entry name" value="Sm"/>
    <property type="match status" value="1"/>
</dbReference>
<name>A0A6A6MNR2_HEVBR</name>
<evidence type="ECO:0000259" key="9">
    <source>
        <dbReference type="PROSITE" id="PS52002"/>
    </source>
</evidence>
<dbReference type="InterPro" id="IPR010920">
    <property type="entry name" value="LSM_dom_sf"/>
</dbReference>
<evidence type="ECO:0000256" key="6">
    <source>
        <dbReference type="ARBA" id="ARBA00023187"/>
    </source>
</evidence>
<protein>
    <recommendedName>
        <fullName evidence="9">Sm domain-containing protein</fullName>
    </recommendedName>
</protein>
<comment type="similarity">
    <text evidence="2">Belongs to the snRNP Sm proteins family.</text>
</comment>